<keyword evidence="2" id="KW-0805">Transcription regulation</keyword>
<dbReference type="InterPro" id="IPR045843">
    <property type="entry name" value="IND-like"/>
</dbReference>
<evidence type="ECO:0000256" key="5">
    <source>
        <dbReference type="ARBA" id="ARBA00023242"/>
    </source>
</evidence>
<feature type="domain" description="BHLH" evidence="7">
    <location>
        <begin position="386"/>
        <end position="435"/>
    </location>
</feature>
<dbReference type="PANTHER" id="PTHR45914:SF12">
    <property type="entry name" value="TRANSCRIPTION FACTOR BHLH87"/>
    <property type="match status" value="1"/>
</dbReference>
<comment type="caution">
    <text evidence="8">The sequence shown here is derived from an EMBL/GenBank/DDBJ whole genome shotgun (WGS) entry which is preliminary data.</text>
</comment>
<keyword evidence="5" id="KW-0539">Nucleus</keyword>
<keyword evidence="3" id="KW-0238">DNA-binding</keyword>
<dbReference type="Proteomes" id="UP001367508">
    <property type="component" value="Unassembled WGS sequence"/>
</dbReference>
<dbReference type="InterPro" id="IPR036638">
    <property type="entry name" value="HLH_DNA-bd_sf"/>
</dbReference>
<dbReference type="Pfam" id="PF00010">
    <property type="entry name" value="HLH"/>
    <property type="match status" value="1"/>
</dbReference>
<dbReference type="GO" id="GO:0005634">
    <property type="term" value="C:nucleus"/>
    <property type="evidence" value="ECO:0007669"/>
    <property type="project" value="UniProtKB-SubCell"/>
</dbReference>
<dbReference type="SUPFAM" id="SSF47459">
    <property type="entry name" value="HLH, helix-loop-helix DNA-binding domain"/>
    <property type="match status" value="1"/>
</dbReference>
<evidence type="ECO:0000256" key="2">
    <source>
        <dbReference type="ARBA" id="ARBA00023015"/>
    </source>
</evidence>
<dbReference type="AlphaFoldDB" id="A0AAN9Q7Q5"/>
<reference evidence="8 9" key="1">
    <citation type="submission" date="2024-01" db="EMBL/GenBank/DDBJ databases">
        <title>The genomes of 5 underutilized Papilionoideae crops provide insights into root nodulation and disease resistanc.</title>
        <authorList>
            <person name="Jiang F."/>
        </authorList>
    </citation>
    <scope>NUCLEOTIDE SEQUENCE [LARGE SCALE GENOMIC DNA]</scope>
    <source>
        <strain evidence="8">LVBAO_FW01</strain>
        <tissue evidence="8">Leaves</tissue>
    </source>
</reference>
<feature type="compositionally biased region" description="Low complexity" evidence="6">
    <location>
        <begin position="328"/>
        <end position="345"/>
    </location>
</feature>
<dbReference type="GO" id="GO:0003700">
    <property type="term" value="F:DNA-binding transcription factor activity"/>
    <property type="evidence" value="ECO:0007669"/>
    <property type="project" value="InterPro"/>
</dbReference>
<evidence type="ECO:0000259" key="7">
    <source>
        <dbReference type="PROSITE" id="PS50888"/>
    </source>
</evidence>
<evidence type="ECO:0000256" key="3">
    <source>
        <dbReference type="ARBA" id="ARBA00023125"/>
    </source>
</evidence>
<evidence type="ECO:0000256" key="6">
    <source>
        <dbReference type="SAM" id="MobiDB-lite"/>
    </source>
</evidence>
<sequence length="482" mass="53282">MASEVAKSSKDYFFWFLKQLDLELVRIKDQLSIRSPLVSPHQGLLSSMDGLSWDASPQFVANIPILWSTQPQELEGDYYSMPNLSAEYPSSEKVSNMVDQAPAATTTCEITSMMPNTNLSQRTETMSVKSGASGACWEDALSFQSCKSLSVNMSNYVPHFNMSHQQQHLINGTQNGNKATCSLESLDCLLSATNNSNTDTSVEDDGISMIFSDCRNLWNFSYGSAVSSGESESNARNKDLQYPLNELDETVSQSSSDQNLGQGKIVDSEVNCTKRSNDQYELIKVAAASDSHFSIAQNSSSVAEGGFKLISETPPKSKKPRWEKRPGSSNISFQQPSSSLSPNSFEEPDPEAIAQMKEMIYRAAAFRPVNLGLEVVKKPKRKNVRISTDPQTVAARQRRERISERIRVLQKIVPGGSKMDTASMLDEAANYLKFLRSQIKALENLGNKVNTMNCPPTSIAFSFNPSFPIQTHFPTQNPSSHI</sequence>
<comment type="subcellular location">
    <subcellularLocation>
        <location evidence="1">Nucleus</location>
    </subcellularLocation>
</comment>
<name>A0AAN9Q7Q5_CANGL</name>
<proteinExistence type="predicted"/>
<dbReference type="InterPro" id="IPR011598">
    <property type="entry name" value="bHLH_dom"/>
</dbReference>
<accession>A0AAN9Q7Q5</accession>
<dbReference type="PROSITE" id="PS50888">
    <property type="entry name" value="BHLH"/>
    <property type="match status" value="1"/>
</dbReference>
<organism evidence="8 9">
    <name type="scientific">Canavalia gladiata</name>
    <name type="common">Sword bean</name>
    <name type="synonym">Dolichos gladiatus</name>
    <dbReference type="NCBI Taxonomy" id="3824"/>
    <lineage>
        <taxon>Eukaryota</taxon>
        <taxon>Viridiplantae</taxon>
        <taxon>Streptophyta</taxon>
        <taxon>Embryophyta</taxon>
        <taxon>Tracheophyta</taxon>
        <taxon>Spermatophyta</taxon>
        <taxon>Magnoliopsida</taxon>
        <taxon>eudicotyledons</taxon>
        <taxon>Gunneridae</taxon>
        <taxon>Pentapetalae</taxon>
        <taxon>rosids</taxon>
        <taxon>fabids</taxon>
        <taxon>Fabales</taxon>
        <taxon>Fabaceae</taxon>
        <taxon>Papilionoideae</taxon>
        <taxon>50 kb inversion clade</taxon>
        <taxon>NPAAA clade</taxon>
        <taxon>indigoferoid/millettioid clade</taxon>
        <taxon>Phaseoleae</taxon>
        <taxon>Canavalia</taxon>
    </lineage>
</organism>
<feature type="region of interest" description="Disordered" evidence="6">
    <location>
        <begin position="309"/>
        <end position="348"/>
    </location>
</feature>
<dbReference type="Gene3D" id="4.10.280.10">
    <property type="entry name" value="Helix-loop-helix DNA-binding domain"/>
    <property type="match status" value="1"/>
</dbReference>
<keyword evidence="9" id="KW-1185">Reference proteome</keyword>
<evidence type="ECO:0000313" key="9">
    <source>
        <dbReference type="Proteomes" id="UP001367508"/>
    </source>
</evidence>
<protein>
    <recommendedName>
        <fullName evidence="7">BHLH domain-containing protein</fullName>
    </recommendedName>
</protein>
<gene>
    <name evidence="8" type="ORF">VNO77_29246</name>
</gene>
<evidence type="ECO:0000313" key="8">
    <source>
        <dbReference type="EMBL" id="KAK7325142.1"/>
    </source>
</evidence>
<dbReference type="EMBL" id="JAYMYQ010000006">
    <property type="protein sequence ID" value="KAK7325142.1"/>
    <property type="molecule type" value="Genomic_DNA"/>
</dbReference>
<evidence type="ECO:0000256" key="1">
    <source>
        <dbReference type="ARBA" id="ARBA00004123"/>
    </source>
</evidence>
<dbReference type="PANTHER" id="PTHR45914">
    <property type="entry name" value="TRANSCRIPTION FACTOR HEC3-RELATED"/>
    <property type="match status" value="1"/>
</dbReference>
<dbReference type="GO" id="GO:0046983">
    <property type="term" value="F:protein dimerization activity"/>
    <property type="evidence" value="ECO:0007669"/>
    <property type="project" value="InterPro"/>
</dbReference>
<dbReference type="SMART" id="SM00353">
    <property type="entry name" value="HLH"/>
    <property type="match status" value="1"/>
</dbReference>
<keyword evidence="4" id="KW-0804">Transcription</keyword>
<evidence type="ECO:0000256" key="4">
    <source>
        <dbReference type="ARBA" id="ARBA00023163"/>
    </source>
</evidence>
<dbReference type="GO" id="GO:0003677">
    <property type="term" value="F:DNA binding"/>
    <property type="evidence" value="ECO:0007669"/>
    <property type="project" value="UniProtKB-KW"/>
</dbReference>